<feature type="region of interest" description="Disordered" evidence="2">
    <location>
        <begin position="143"/>
        <end position="162"/>
    </location>
</feature>
<gene>
    <name evidence="3" type="ORF">LNINA_LOCUS8856</name>
</gene>
<evidence type="ECO:0008006" key="5">
    <source>
        <dbReference type="Google" id="ProtNLM"/>
    </source>
</evidence>
<feature type="compositionally biased region" description="Polar residues" evidence="2">
    <location>
        <begin position="429"/>
        <end position="440"/>
    </location>
</feature>
<feature type="compositionally biased region" description="Acidic residues" evidence="2">
    <location>
        <begin position="198"/>
        <end position="211"/>
    </location>
</feature>
<feature type="region of interest" description="Disordered" evidence="2">
    <location>
        <begin position="185"/>
        <end position="296"/>
    </location>
</feature>
<proteinExistence type="predicted"/>
<dbReference type="AlphaFoldDB" id="A0AAV1JKY1"/>
<keyword evidence="1" id="KW-0175">Coiled coil</keyword>
<comment type="caution">
    <text evidence="3">The sequence shown here is derived from an EMBL/GenBank/DDBJ whole genome shotgun (WGS) entry which is preliminary data.</text>
</comment>
<feature type="region of interest" description="Disordered" evidence="2">
    <location>
        <begin position="335"/>
        <end position="496"/>
    </location>
</feature>
<reference evidence="3 4" key="1">
    <citation type="submission" date="2023-11" db="EMBL/GenBank/DDBJ databases">
        <authorList>
            <person name="Okamura Y."/>
        </authorList>
    </citation>
    <scope>NUCLEOTIDE SEQUENCE [LARGE SCALE GENOMIC DNA]</scope>
</reference>
<evidence type="ECO:0000256" key="2">
    <source>
        <dbReference type="SAM" id="MobiDB-lite"/>
    </source>
</evidence>
<sequence>MNMTDTLEIENNCLREKNNELAQEIQHWKMAAADKDSERLSLLKKISQLKLQLSMLRNRGDSRAQQLESAIQLSAESVLSHLVQSSNEVAHIIEVMKGYMQDRREIDSSSPQWTINSRSSDKVHKVLPTLMGGRSIQPVVSLSRTLPNSNGGETHSSEMPLPMRALQELYIPLTRIDAAETSQNSYNLDDSHSTDNLDLNDESTAPEEEMNDTVSENQETRNLGVVKEEDEETQCSSRSSRDENPLEGPSWLLDASPSRSNDNIGRSPRAFTPTVRRKNIRPRPEPPCSPVLIPTFMKKNKENGPVLKVLVAKMKLKYEDNNSDVLSLRKRSMEDKVTIKPRDSPQSGGDAVPANSKDSRLPESHNIPQDPSQEYRLYRNDSHEPKRRKPPGPPAMYCVPIETPNGGTADEIKFDAPSPNGATGRSFIVQDTAQPGTSGLNRFAVSSRDSQARRPSHHSHSDTVSDTDSEIPETRSRRPRKNVVYKEKPLNRKMRR</sequence>
<evidence type="ECO:0000313" key="3">
    <source>
        <dbReference type="EMBL" id="CAK1549571.1"/>
    </source>
</evidence>
<accession>A0AAV1JKY1</accession>
<organism evidence="3 4">
    <name type="scientific">Leptosia nina</name>
    <dbReference type="NCBI Taxonomy" id="320188"/>
    <lineage>
        <taxon>Eukaryota</taxon>
        <taxon>Metazoa</taxon>
        <taxon>Ecdysozoa</taxon>
        <taxon>Arthropoda</taxon>
        <taxon>Hexapoda</taxon>
        <taxon>Insecta</taxon>
        <taxon>Pterygota</taxon>
        <taxon>Neoptera</taxon>
        <taxon>Endopterygota</taxon>
        <taxon>Lepidoptera</taxon>
        <taxon>Glossata</taxon>
        <taxon>Ditrysia</taxon>
        <taxon>Papilionoidea</taxon>
        <taxon>Pieridae</taxon>
        <taxon>Pierinae</taxon>
        <taxon>Leptosia</taxon>
    </lineage>
</organism>
<name>A0AAV1JKY1_9NEOP</name>
<evidence type="ECO:0000256" key="1">
    <source>
        <dbReference type="SAM" id="Coils"/>
    </source>
</evidence>
<dbReference type="Proteomes" id="UP001497472">
    <property type="component" value="Unassembled WGS sequence"/>
</dbReference>
<protein>
    <recommendedName>
        <fullName evidence="5">Shugoshin C-terminal domain-containing protein</fullName>
    </recommendedName>
</protein>
<dbReference type="EMBL" id="CAVLEF010000040">
    <property type="protein sequence ID" value="CAK1549571.1"/>
    <property type="molecule type" value="Genomic_DNA"/>
</dbReference>
<keyword evidence="4" id="KW-1185">Reference proteome</keyword>
<evidence type="ECO:0000313" key="4">
    <source>
        <dbReference type="Proteomes" id="UP001497472"/>
    </source>
</evidence>
<feature type="compositionally biased region" description="Polar residues" evidence="2">
    <location>
        <begin position="143"/>
        <end position="154"/>
    </location>
</feature>
<feature type="compositionally biased region" description="Polar residues" evidence="2">
    <location>
        <begin position="212"/>
        <end position="221"/>
    </location>
</feature>
<feature type="coiled-coil region" evidence="1">
    <location>
        <begin position="4"/>
        <end position="31"/>
    </location>
</feature>